<accession>A0ABY7SRC6</accession>
<dbReference type="EMBL" id="CP067134">
    <property type="protein sequence ID" value="WCR09585.1"/>
    <property type="molecule type" value="Genomic_DNA"/>
</dbReference>
<evidence type="ECO:0000313" key="2">
    <source>
        <dbReference type="Proteomes" id="UP001218412"/>
    </source>
</evidence>
<reference evidence="1 2" key="1">
    <citation type="submission" date="2021-01" db="EMBL/GenBank/DDBJ databases">
        <title>Biogeographic distribution of Paracoccus.</title>
        <authorList>
            <person name="Hollensteiner J."/>
            <person name="Leineberger J."/>
            <person name="Brinkhoff T."/>
            <person name="Daniel R."/>
        </authorList>
    </citation>
    <scope>NUCLEOTIDE SEQUENCE [LARGE SCALE GENOMIC DNA]</scope>
    <source>
        <strain evidence="1 2">LMG25392</strain>
    </source>
</reference>
<keyword evidence="2" id="KW-1185">Reference proteome</keyword>
<dbReference type="RefSeq" id="WP_272857699.1">
    <property type="nucleotide sequence ID" value="NZ_CP067134.1"/>
</dbReference>
<protein>
    <submittedName>
        <fullName evidence="1">Uncharacterized protein</fullName>
    </submittedName>
</protein>
<evidence type="ECO:0000313" key="1">
    <source>
        <dbReference type="EMBL" id="WCR09585.1"/>
    </source>
</evidence>
<dbReference type="Proteomes" id="UP001218412">
    <property type="component" value="Chromosome"/>
</dbReference>
<name>A0ABY7SRC6_9RHOB</name>
<gene>
    <name evidence="1" type="ORF">JHW45_10700</name>
</gene>
<organism evidence="1 2">
    <name type="scientific">Paracoccus stylophorae</name>
    <dbReference type="NCBI Taxonomy" id="659350"/>
    <lineage>
        <taxon>Bacteria</taxon>
        <taxon>Pseudomonadati</taxon>
        <taxon>Pseudomonadota</taxon>
        <taxon>Alphaproteobacteria</taxon>
        <taxon>Rhodobacterales</taxon>
        <taxon>Paracoccaceae</taxon>
        <taxon>Paracoccus</taxon>
    </lineage>
</organism>
<sequence>MFEREPATDPRQRLWQVVLLTAIEDALIGPSGEFEAHNKVRVCAEARSYLTTPSKDLSEVCALAGIDAQALVDRMRVKIAQAPTPEDLIAGTKMNRQTFSKAASDDKPKRIPFPDRQFTINGTTRTASEWCQRTGVDLQLAHNRLNRGWATDRAFLLTRQEAKQHAAAEARASYNIVMSRKSAASRKRRPSASTTTYEHDGERLTLLEWSERTGIAKQTIAKRLRSGWTFAAAITTPPIRRGHG</sequence>
<proteinExistence type="predicted"/>